<name>A0AAV6WEX6_9LAMI</name>
<dbReference type="InterPro" id="IPR032861">
    <property type="entry name" value="TAXi_N"/>
</dbReference>
<feature type="transmembrane region" description="Helical" evidence="3">
    <location>
        <begin position="96"/>
        <end position="116"/>
    </location>
</feature>
<evidence type="ECO:0000256" key="3">
    <source>
        <dbReference type="SAM" id="Phobius"/>
    </source>
</evidence>
<organism evidence="5 6">
    <name type="scientific">Buddleja alternifolia</name>
    <dbReference type="NCBI Taxonomy" id="168488"/>
    <lineage>
        <taxon>Eukaryota</taxon>
        <taxon>Viridiplantae</taxon>
        <taxon>Streptophyta</taxon>
        <taxon>Embryophyta</taxon>
        <taxon>Tracheophyta</taxon>
        <taxon>Spermatophyta</taxon>
        <taxon>Magnoliopsida</taxon>
        <taxon>eudicotyledons</taxon>
        <taxon>Gunneridae</taxon>
        <taxon>Pentapetalae</taxon>
        <taxon>asterids</taxon>
        <taxon>lamiids</taxon>
        <taxon>Lamiales</taxon>
        <taxon>Scrophulariaceae</taxon>
        <taxon>Buddlejeae</taxon>
        <taxon>Buddleja</taxon>
    </lineage>
</organism>
<reference evidence="5" key="1">
    <citation type="submission" date="2019-10" db="EMBL/GenBank/DDBJ databases">
        <authorList>
            <person name="Zhang R."/>
            <person name="Pan Y."/>
            <person name="Wang J."/>
            <person name="Ma R."/>
            <person name="Yu S."/>
        </authorList>
    </citation>
    <scope>NUCLEOTIDE SEQUENCE</scope>
    <source>
        <strain evidence="5">LA-IB0</strain>
        <tissue evidence="5">Leaf</tissue>
    </source>
</reference>
<keyword evidence="3" id="KW-0812">Transmembrane</keyword>
<keyword evidence="3" id="KW-1133">Transmembrane helix</keyword>
<keyword evidence="6" id="KW-1185">Reference proteome</keyword>
<evidence type="ECO:0000313" key="5">
    <source>
        <dbReference type="EMBL" id="KAG8369066.1"/>
    </source>
</evidence>
<comment type="similarity">
    <text evidence="1">Belongs to the peptidase A1 family.</text>
</comment>
<dbReference type="AlphaFoldDB" id="A0AAV6WEX6"/>
<feature type="domain" description="Peptidase A1" evidence="4">
    <location>
        <begin position="208"/>
        <end position="245"/>
    </location>
</feature>
<evidence type="ECO:0000259" key="4">
    <source>
        <dbReference type="PROSITE" id="PS51767"/>
    </source>
</evidence>
<proteinExistence type="inferred from homology"/>
<dbReference type="PROSITE" id="PS51767">
    <property type="entry name" value="PEPTIDASE_A1"/>
    <property type="match status" value="1"/>
</dbReference>
<dbReference type="InterPro" id="IPR033121">
    <property type="entry name" value="PEPTIDASE_A1"/>
</dbReference>
<comment type="caution">
    <text evidence="5">The sequence shown here is derived from an EMBL/GenBank/DDBJ whole genome shotgun (WGS) entry which is preliminary data.</text>
</comment>
<accession>A0AAV6WEX6</accession>
<evidence type="ECO:0000313" key="6">
    <source>
        <dbReference type="Proteomes" id="UP000826271"/>
    </source>
</evidence>
<feature type="compositionally biased region" description="Polar residues" evidence="2">
    <location>
        <begin position="28"/>
        <end position="57"/>
    </location>
</feature>
<keyword evidence="3" id="KW-0472">Membrane</keyword>
<dbReference type="SUPFAM" id="SSF50630">
    <property type="entry name" value="Acid proteases"/>
    <property type="match status" value="1"/>
</dbReference>
<gene>
    <name evidence="5" type="ORF">BUALT_Bualt15G0111600</name>
</gene>
<evidence type="ECO:0000256" key="1">
    <source>
        <dbReference type="ARBA" id="ARBA00007447"/>
    </source>
</evidence>
<dbReference type="Pfam" id="PF14543">
    <property type="entry name" value="TAXi_N"/>
    <property type="match status" value="1"/>
</dbReference>
<dbReference type="Proteomes" id="UP000826271">
    <property type="component" value="Unassembled WGS sequence"/>
</dbReference>
<feature type="compositionally biased region" description="Low complexity" evidence="2">
    <location>
        <begin position="58"/>
        <end position="78"/>
    </location>
</feature>
<feature type="region of interest" description="Disordered" evidence="2">
    <location>
        <begin position="20"/>
        <end position="82"/>
    </location>
</feature>
<evidence type="ECO:0000256" key="2">
    <source>
        <dbReference type="SAM" id="MobiDB-lite"/>
    </source>
</evidence>
<sequence length="245" mass="27646">MEVESDERFSQAQLKGIVMITLPPPHNPSSGKTITTLTLSDRFSSAASPQESLPQHDQQPSTSSPQLSLPQLGDQPQLTTPPQNHQSLSFFFNNRGTYRIVLPILVVTLIATYLWVSLSPETLSEIKIGNDVDDDDRNYENKPQHTFLFPLHHKKRPPYRDFREVRLEGRFVGFDGAMSKEKSMSTGSMINANGVLPVVGNVYHDGLYYTYLHFGNPRRPYFLDIDTGSDLTWIQCDAHALAVER</sequence>
<protein>
    <recommendedName>
        <fullName evidence="4">Peptidase A1 domain-containing protein</fullName>
    </recommendedName>
</protein>
<dbReference type="Gene3D" id="2.40.70.10">
    <property type="entry name" value="Acid Proteases"/>
    <property type="match status" value="1"/>
</dbReference>
<dbReference type="EMBL" id="WHWC01000015">
    <property type="protein sequence ID" value="KAG8369066.1"/>
    <property type="molecule type" value="Genomic_DNA"/>
</dbReference>
<dbReference type="InterPro" id="IPR021109">
    <property type="entry name" value="Peptidase_aspartic_dom_sf"/>
</dbReference>